<name>A0A914HPG0_GLORO</name>
<dbReference type="WBParaSite" id="Gr19_v10_g2493.t1">
    <property type="protein sequence ID" value="Gr19_v10_g2493.t1"/>
    <property type="gene ID" value="Gr19_v10_g2493"/>
</dbReference>
<evidence type="ECO:0000313" key="3">
    <source>
        <dbReference type="WBParaSite" id="Gr19_v10_g2493.t1"/>
    </source>
</evidence>
<proteinExistence type="predicted"/>
<dbReference type="SMART" id="SM00875">
    <property type="entry name" value="BACK"/>
    <property type="match status" value="1"/>
</dbReference>
<reference evidence="3" key="1">
    <citation type="submission" date="2022-11" db="UniProtKB">
        <authorList>
            <consortium name="WormBaseParasite"/>
        </authorList>
    </citation>
    <scope>IDENTIFICATION</scope>
</reference>
<accession>A0A914HPG0</accession>
<dbReference type="PROSITE" id="PS50097">
    <property type="entry name" value="BTB"/>
    <property type="match status" value="1"/>
</dbReference>
<dbReference type="InterPro" id="IPR011705">
    <property type="entry name" value="BACK"/>
</dbReference>
<dbReference type="InterPro" id="IPR000210">
    <property type="entry name" value="BTB/POZ_dom"/>
</dbReference>
<feature type="domain" description="BTB" evidence="1">
    <location>
        <begin position="66"/>
        <end position="143"/>
    </location>
</feature>
<keyword evidence="2" id="KW-1185">Reference proteome</keyword>
<dbReference type="Gene3D" id="3.30.710.10">
    <property type="entry name" value="Potassium Channel Kv1.1, Chain A"/>
    <property type="match status" value="1"/>
</dbReference>
<organism evidence="2 3">
    <name type="scientific">Globodera rostochiensis</name>
    <name type="common">Golden nematode worm</name>
    <name type="synonym">Heterodera rostochiensis</name>
    <dbReference type="NCBI Taxonomy" id="31243"/>
    <lineage>
        <taxon>Eukaryota</taxon>
        <taxon>Metazoa</taxon>
        <taxon>Ecdysozoa</taxon>
        <taxon>Nematoda</taxon>
        <taxon>Chromadorea</taxon>
        <taxon>Rhabditida</taxon>
        <taxon>Tylenchina</taxon>
        <taxon>Tylenchomorpha</taxon>
        <taxon>Tylenchoidea</taxon>
        <taxon>Heteroderidae</taxon>
        <taxon>Heteroderinae</taxon>
        <taxon>Globodera</taxon>
    </lineage>
</organism>
<dbReference type="Pfam" id="PF00651">
    <property type="entry name" value="BTB"/>
    <property type="match status" value="1"/>
</dbReference>
<dbReference type="Proteomes" id="UP000887572">
    <property type="component" value="Unplaced"/>
</dbReference>
<dbReference type="SMART" id="SM00225">
    <property type="entry name" value="BTB"/>
    <property type="match status" value="1"/>
</dbReference>
<dbReference type="InterPro" id="IPR011333">
    <property type="entry name" value="SKP1/BTB/POZ_sf"/>
</dbReference>
<dbReference type="SUPFAM" id="SSF54695">
    <property type="entry name" value="POZ domain"/>
    <property type="match status" value="1"/>
</dbReference>
<dbReference type="AlphaFoldDB" id="A0A914HPG0"/>
<evidence type="ECO:0000313" key="2">
    <source>
        <dbReference type="Proteomes" id="UP000887572"/>
    </source>
</evidence>
<protein>
    <submittedName>
        <fullName evidence="3">BTB domain-containing protein</fullName>
    </submittedName>
</protein>
<dbReference type="Gene3D" id="1.25.40.420">
    <property type="match status" value="1"/>
</dbReference>
<evidence type="ECO:0000259" key="1">
    <source>
        <dbReference type="PROSITE" id="PS50097"/>
    </source>
</evidence>
<dbReference type="PANTHER" id="PTHR45774">
    <property type="entry name" value="BTB/POZ DOMAIN-CONTAINING"/>
    <property type="match status" value="1"/>
</dbReference>
<sequence>MQNRGRGRGRGGGGGGFNGRVDELFGAGRGGATSAITAGTSTIIEMSKSASLIGRMKHLLSTGNGADVHFLVGDGNKKELLPAHTQILLAASDVFEAMFRFDAQNSKAAAGAPSEEIKPVEVPDVKVDAFKAMLAFIYADDLSGLNGDNAISVLYAAKKYDVVGLVKACVAFLIPELRNVFVAFDRARFLGEEKLLCEILGLDRLSVYEELTIWIVSIRWADEQCRQNGKECSAENRREMLGPALFKIRFPLVPQEDFTDNIVPSGVLTSDELVGVYLYHCRANRALRELYPLKFSTQRRNFGRARVSSRIVGDG</sequence>
<dbReference type="PANTHER" id="PTHR45774:SF3">
    <property type="entry name" value="BTB (POZ) DOMAIN-CONTAINING 2B-RELATED"/>
    <property type="match status" value="1"/>
</dbReference>